<dbReference type="SUPFAM" id="SSF56784">
    <property type="entry name" value="HAD-like"/>
    <property type="match status" value="1"/>
</dbReference>
<dbReference type="AlphaFoldDB" id="A0A511W9L0"/>
<dbReference type="InterPro" id="IPR050155">
    <property type="entry name" value="HAD-like_hydrolase_sf"/>
</dbReference>
<dbReference type="PRINTS" id="PR00413">
    <property type="entry name" value="HADHALOGNASE"/>
</dbReference>
<dbReference type="EMBL" id="BJYA01000018">
    <property type="protein sequence ID" value="GEN46773.1"/>
    <property type="molecule type" value="Genomic_DNA"/>
</dbReference>
<dbReference type="SFLD" id="SFLDS00003">
    <property type="entry name" value="Haloacid_Dehalogenase"/>
    <property type="match status" value="1"/>
</dbReference>
<protein>
    <submittedName>
        <fullName evidence="3">Pyrophosphatase PpaX</fullName>
    </submittedName>
</protein>
<dbReference type="NCBIfam" id="TIGR01549">
    <property type="entry name" value="HAD-SF-IA-v1"/>
    <property type="match status" value="1"/>
</dbReference>
<dbReference type="InterPro" id="IPR036412">
    <property type="entry name" value="HAD-like_sf"/>
</dbReference>
<keyword evidence="1" id="KW-0378">Hydrolase</keyword>
<dbReference type="InterPro" id="IPR006439">
    <property type="entry name" value="HAD-SF_hydro_IA"/>
</dbReference>
<evidence type="ECO:0000313" key="3">
    <source>
        <dbReference type="EMBL" id="GEN46773.1"/>
    </source>
</evidence>
<dbReference type="PANTHER" id="PTHR43434">
    <property type="entry name" value="PHOSPHOGLYCOLATE PHOSPHATASE"/>
    <property type="match status" value="1"/>
</dbReference>
<organism evidence="3 4">
    <name type="scientific">Alkalibacillus haloalkaliphilus</name>
    <dbReference type="NCBI Taxonomy" id="94136"/>
    <lineage>
        <taxon>Bacteria</taxon>
        <taxon>Bacillati</taxon>
        <taxon>Bacillota</taxon>
        <taxon>Bacilli</taxon>
        <taxon>Bacillales</taxon>
        <taxon>Bacillaceae</taxon>
        <taxon>Alkalibacillus</taxon>
    </lineage>
</organism>
<sequence length="212" mass="23836">MTIKTLLFDLDGTLIDSNELIVASFQHTFKEHLGKDYTKEEILPFIGPPLQDTMNKLDEEQTEQMMKTYREHNALHHDAYIEMYDGVYETIKSLHESGYPMAIVTTKIEQTARKGLELTGLDEFFDVVIGLDHVSQAKPDPEPVLKGMHALNGTLETTLMVGDNSHDIHAGQNAGTKTAAVGWSAKGRDYMESLNPDYVLNHMSDLIDIIKE</sequence>
<keyword evidence="2" id="KW-0460">Magnesium</keyword>
<dbReference type="FunFam" id="3.40.50.1000:FF:000022">
    <property type="entry name" value="Phosphoglycolate phosphatase"/>
    <property type="match status" value="1"/>
</dbReference>
<dbReference type="NCBIfam" id="TIGR01509">
    <property type="entry name" value="HAD-SF-IA-v3"/>
    <property type="match status" value="1"/>
</dbReference>
<accession>A0A511W9L0</accession>
<dbReference type="InterPro" id="IPR023198">
    <property type="entry name" value="PGP-like_dom2"/>
</dbReference>
<dbReference type="OrthoDB" id="9807630at2"/>
<dbReference type="CDD" id="cd02616">
    <property type="entry name" value="HAD_PPase"/>
    <property type="match status" value="1"/>
</dbReference>
<dbReference type="Proteomes" id="UP000321440">
    <property type="component" value="Unassembled WGS sequence"/>
</dbReference>
<dbReference type="GO" id="GO:0005829">
    <property type="term" value="C:cytosol"/>
    <property type="evidence" value="ECO:0007669"/>
    <property type="project" value="TreeGrafter"/>
</dbReference>
<comment type="caution">
    <text evidence="3">The sequence shown here is derived from an EMBL/GenBank/DDBJ whole genome shotgun (WGS) entry which is preliminary data.</text>
</comment>
<evidence type="ECO:0000256" key="2">
    <source>
        <dbReference type="ARBA" id="ARBA00022842"/>
    </source>
</evidence>
<dbReference type="GO" id="GO:0006281">
    <property type="term" value="P:DNA repair"/>
    <property type="evidence" value="ECO:0007669"/>
    <property type="project" value="TreeGrafter"/>
</dbReference>
<dbReference type="SFLD" id="SFLDG01129">
    <property type="entry name" value="C1.5:_HAD__Beta-PGM__Phosphata"/>
    <property type="match status" value="1"/>
</dbReference>
<name>A0A511W9L0_9BACI</name>
<dbReference type="GO" id="GO:0008967">
    <property type="term" value="F:phosphoglycolate phosphatase activity"/>
    <property type="evidence" value="ECO:0007669"/>
    <property type="project" value="TreeGrafter"/>
</dbReference>
<dbReference type="InterPro" id="IPR023214">
    <property type="entry name" value="HAD_sf"/>
</dbReference>
<dbReference type="PANTHER" id="PTHR43434:SF26">
    <property type="entry name" value="PYROPHOSPHATASE PPAX"/>
    <property type="match status" value="1"/>
</dbReference>
<keyword evidence="4" id="KW-1185">Reference proteome</keyword>
<dbReference type="SFLD" id="SFLDG01135">
    <property type="entry name" value="C1.5.6:_HAD__Beta-PGM__Phospha"/>
    <property type="match status" value="1"/>
</dbReference>
<dbReference type="RefSeq" id="WP_146817870.1">
    <property type="nucleotide sequence ID" value="NZ_BJYA01000018.1"/>
</dbReference>
<evidence type="ECO:0000313" key="4">
    <source>
        <dbReference type="Proteomes" id="UP000321440"/>
    </source>
</evidence>
<gene>
    <name evidence="3" type="primary">ppaX</name>
    <name evidence="3" type="ORF">AHA02nite_25490</name>
</gene>
<dbReference type="Gene3D" id="3.40.50.1000">
    <property type="entry name" value="HAD superfamily/HAD-like"/>
    <property type="match status" value="1"/>
</dbReference>
<reference evidence="3 4" key="1">
    <citation type="submission" date="2019-07" db="EMBL/GenBank/DDBJ databases">
        <title>Whole genome shotgun sequence of Alkalibacillus haloalkaliphilus NBRC 103110.</title>
        <authorList>
            <person name="Hosoyama A."/>
            <person name="Uohara A."/>
            <person name="Ohji S."/>
            <person name="Ichikawa N."/>
        </authorList>
    </citation>
    <scope>NUCLEOTIDE SEQUENCE [LARGE SCALE GENOMIC DNA]</scope>
    <source>
        <strain evidence="3 4">NBRC 103110</strain>
    </source>
</reference>
<evidence type="ECO:0000256" key="1">
    <source>
        <dbReference type="ARBA" id="ARBA00022801"/>
    </source>
</evidence>
<dbReference type="Gene3D" id="1.10.150.240">
    <property type="entry name" value="Putative phosphatase, domain 2"/>
    <property type="match status" value="1"/>
</dbReference>
<dbReference type="NCBIfam" id="NF009804">
    <property type="entry name" value="PRK13288.1"/>
    <property type="match status" value="1"/>
</dbReference>
<dbReference type="Pfam" id="PF13419">
    <property type="entry name" value="HAD_2"/>
    <property type="match status" value="1"/>
</dbReference>
<dbReference type="InterPro" id="IPR041492">
    <property type="entry name" value="HAD_2"/>
</dbReference>
<proteinExistence type="predicted"/>